<evidence type="ECO:0000313" key="2">
    <source>
        <dbReference type="Proteomes" id="UP000254343"/>
    </source>
</evidence>
<evidence type="ECO:0000313" key="1">
    <source>
        <dbReference type="EMBL" id="SUU84034.1"/>
    </source>
</evidence>
<protein>
    <submittedName>
        <fullName evidence="1">Rhamnan synthesis protein F</fullName>
    </submittedName>
</protein>
<sequence>MVSEGQFVRLACPQGTAHYLRASCRPRVTPFIRVWKNNPASVPIFIPAASETEACISALAGNVDLYFQKDEIDVHAWRSWSLLDNLKWTKLSRFHESTKFEGDGIVIQPFLHRSPQALDVVRAARTLAEWGFGVSTRALQDTLSYELLDHAAAASRRCSSEFPAAAIVVHLYYDELWPDFESRLLRLSVPFQLLLTTNGECPELSAKVYARFPDAKILAYPNRGRDVGPFIQLLRDGHLDPYGLICKVHGKRSAASGPRAVFGDIWRRSVLNDLLGSDAQVRTIMNRFATEPDLGLIGPAHFRLPNEYRHSYGDTWSNNERLTKDLASRLGYPSELFKLDFFAGTMFWMRREMLDLLKPLDLSFDSFPEEMGQTDGTLQHALERLFGALPSIAVPTMKIAEVNWRGGD</sequence>
<organism evidence="1 2">
    <name type="scientific">Afipia felis</name>
    <name type="common">Cat scratch disease bacillus</name>
    <dbReference type="NCBI Taxonomy" id="1035"/>
    <lineage>
        <taxon>Bacteria</taxon>
        <taxon>Pseudomonadati</taxon>
        <taxon>Pseudomonadota</taxon>
        <taxon>Alphaproteobacteria</taxon>
        <taxon>Hyphomicrobiales</taxon>
        <taxon>Nitrobacteraceae</taxon>
        <taxon>Afipia</taxon>
    </lineage>
</organism>
<proteinExistence type="predicted"/>
<accession>A0A380W518</accession>
<dbReference type="InterPro" id="IPR007739">
    <property type="entry name" value="RgpF"/>
</dbReference>
<name>A0A380W518_AFIFE</name>
<dbReference type="EMBL" id="UIGB01000001">
    <property type="protein sequence ID" value="SUU84034.1"/>
    <property type="molecule type" value="Genomic_DNA"/>
</dbReference>
<dbReference type="Proteomes" id="UP000254343">
    <property type="component" value="Unassembled WGS sequence"/>
</dbReference>
<dbReference type="OrthoDB" id="9816424at2"/>
<gene>
    <name evidence="1" type="ORF">NCTC12722_01217</name>
</gene>
<reference evidence="1 2" key="1">
    <citation type="submission" date="2018-06" db="EMBL/GenBank/DDBJ databases">
        <authorList>
            <consortium name="Pathogen Informatics"/>
            <person name="Doyle S."/>
        </authorList>
    </citation>
    <scope>NUCLEOTIDE SEQUENCE [LARGE SCALE GENOMIC DNA]</scope>
    <source>
        <strain evidence="1 2">NCTC12722</strain>
    </source>
</reference>
<dbReference type="AlphaFoldDB" id="A0A380W518"/>
<dbReference type="Pfam" id="PF05045">
    <property type="entry name" value="RgpF"/>
    <property type="match status" value="1"/>
</dbReference>
<dbReference type="RefSeq" id="WP_002718814.1">
    <property type="nucleotide sequence ID" value="NZ_UFSI01000001.1"/>
</dbReference>